<keyword evidence="3" id="KW-1185">Reference proteome</keyword>
<keyword evidence="1" id="KW-1133">Transmembrane helix</keyword>
<evidence type="ECO:0000313" key="2">
    <source>
        <dbReference type="EMBL" id="GGN63895.1"/>
    </source>
</evidence>
<evidence type="ECO:0000313" key="3">
    <source>
        <dbReference type="Proteomes" id="UP000624041"/>
    </source>
</evidence>
<gene>
    <name evidence="2" type="ORF">GCM10007971_31210</name>
</gene>
<proteinExistence type="predicted"/>
<dbReference type="EMBL" id="BMOS01000029">
    <property type="protein sequence ID" value="GGN63895.1"/>
    <property type="molecule type" value="Genomic_DNA"/>
</dbReference>
<reference evidence="2" key="1">
    <citation type="journal article" date="2014" name="Int. J. Syst. Evol. Microbiol.">
        <title>Complete genome sequence of Corynebacterium casei LMG S-19264T (=DSM 44701T), isolated from a smear-ripened cheese.</title>
        <authorList>
            <consortium name="US DOE Joint Genome Institute (JGI-PGF)"/>
            <person name="Walter F."/>
            <person name="Albersmeier A."/>
            <person name="Kalinowski J."/>
            <person name="Ruckert C."/>
        </authorList>
    </citation>
    <scope>NUCLEOTIDE SEQUENCE</scope>
    <source>
        <strain evidence="2">JCM 17251</strain>
    </source>
</reference>
<organism evidence="2 3">
    <name type="scientific">Oceanobacillus indicireducens</name>
    <dbReference type="NCBI Taxonomy" id="1004261"/>
    <lineage>
        <taxon>Bacteria</taxon>
        <taxon>Bacillati</taxon>
        <taxon>Bacillota</taxon>
        <taxon>Bacilli</taxon>
        <taxon>Bacillales</taxon>
        <taxon>Bacillaceae</taxon>
        <taxon>Oceanobacillus</taxon>
    </lineage>
</organism>
<keyword evidence="1" id="KW-0812">Transmembrane</keyword>
<comment type="caution">
    <text evidence="2">The sequence shown here is derived from an EMBL/GenBank/DDBJ whole genome shotgun (WGS) entry which is preliminary data.</text>
</comment>
<accession>A0A917Y3R1</accession>
<feature type="transmembrane region" description="Helical" evidence="1">
    <location>
        <begin position="12"/>
        <end position="31"/>
    </location>
</feature>
<name>A0A917Y3R1_9BACI</name>
<dbReference type="RefSeq" id="WP_188858711.1">
    <property type="nucleotide sequence ID" value="NZ_BMOS01000029.1"/>
</dbReference>
<evidence type="ECO:0000256" key="1">
    <source>
        <dbReference type="SAM" id="Phobius"/>
    </source>
</evidence>
<sequence>MKKKNGYSMIEVLIASSIFFQALILFIPIYADIQLAYDTLRDKRWAANQLQTELQQYIWGKPPPLPAVLETTRNDTLFHFEFNKEDIYMKGCVSWQNAKESEETICLFALRKE</sequence>
<keyword evidence="1" id="KW-0472">Membrane</keyword>
<reference evidence="2" key="2">
    <citation type="submission" date="2020-09" db="EMBL/GenBank/DDBJ databases">
        <authorList>
            <person name="Sun Q."/>
            <person name="Ohkuma M."/>
        </authorList>
    </citation>
    <scope>NUCLEOTIDE SEQUENCE</scope>
    <source>
        <strain evidence="2">JCM 17251</strain>
    </source>
</reference>
<dbReference type="AlphaFoldDB" id="A0A917Y3R1"/>
<protein>
    <submittedName>
        <fullName evidence="2">Uncharacterized protein</fullName>
    </submittedName>
</protein>
<dbReference type="Proteomes" id="UP000624041">
    <property type="component" value="Unassembled WGS sequence"/>
</dbReference>